<accession>A0AAV4FIU1</accession>
<evidence type="ECO:0000313" key="2">
    <source>
        <dbReference type="EMBL" id="GFR73182.1"/>
    </source>
</evidence>
<comment type="caution">
    <text evidence="2">The sequence shown here is derived from an EMBL/GenBank/DDBJ whole genome shotgun (WGS) entry which is preliminary data.</text>
</comment>
<dbReference type="Proteomes" id="UP000762676">
    <property type="component" value="Unassembled WGS sequence"/>
</dbReference>
<feature type="region of interest" description="Disordered" evidence="1">
    <location>
        <begin position="1"/>
        <end position="113"/>
    </location>
</feature>
<organism evidence="2 3">
    <name type="scientific">Elysia marginata</name>
    <dbReference type="NCBI Taxonomy" id="1093978"/>
    <lineage>
        <taxon>Eukaryota</taxon>
        <taxon>Metazoa</taxon>
        <taxon>Spiralia</taxon>
        <taxon>Lophotrochozoa</taxon>
        <taxon>Mollusca</taxon>
        <taxon>Gastropoda</taxon>
        <taxon>Heterobranchia</taxon>
        <taxon>Euthyneura</taxon>
        <taxon>Panpulmonata</taxon>
        <taxon>Sacoglossa</taxon>
        <taxon>Placobranchoidea</taxon>
        <taxon>Plakobranchidae</taxon>
        <taxon>Elysia</taxon>
    </lineage>
</organism>
<dbReference type="EMBL" id="BMAT01004421">
    <property type="protein sequence ID" value="GFR73182.1"/>
    <property type="molecule type" value="Genomic_DNA"/>
</dbReference>
<evidence type="ECO:0000256" key="1">
    <source>
        <dbReference type="SAM" id="MobiDB-lite"/>
    </source>
</evidence>
<keyword evidence="3" id="KW-1185">Reference proteome</keyword>
<feature type="compositionally biased region" description="Low complexity" evidence="1">
    <location>
        <begin position="1"/>
        <end position="14"/>
    </location>
</feature>
<sequence>MSQQQQYTRQNQNERQNKTSRTDLPIQPGTHRTQTPTAMSHSAETQESEEPSKRPHTSTPNVDKHVNIEQITPIQHRLQDIASNEDERSPTPVKNTGKTVKGPLDRWVQSETK</sequence>
<protein>
    <submittedName>
        <fullName evidence="2">Uncharacterized protein</fullName>
    </submittedName>
</protein>
<proteinExistence type="predicted"/>
<evidence type="ECO:0000313" key="3">
    <source>
        <dbReference type="Proteomes" id="UP000762676"/>
    </source>
</evidence>
<reference evidence="2 3" key="1">
    <citation type="journal article" date="2021" name="Elife">
        <title>Chloroplast acquisition without the gene transfer in kleptoplastic sea slugs, Plakobranchus ocellatus.</title>
        <authorList>
            <person name="Maeda T."/>
            <person name="Takahashi S."/>
            <person name="Yoshida T."/>
            <person name="Shimamura S."/>
            <person name="Takaki Y."/>
            <person name="Nagai Y."/>
            <person name="Toyoda A."/>
            <person name="Suzuki Y."/>
            <person name="Arimoto A."/>
            <person name="Ishii H."/>
            <person name="Satoh N."/>
            <person name="Nishiyama T."/>
            <person name="Hasebe M."/>
            <person name="Maruyama T."/>
            <person name="Minagawa J."/>
            <person name="Obokata J."/>
            <person name="Shigenobu S."/>
        </authorList>
    </citation>
    <scope>NUCLEOTIDE SEQUENCE [LARGE SCALE GENOMIC DNA]</scope>
</reference>
<feature type="compositionally biased region" description="Polar residues" evidence="1">
    <location>
        <begin position="30"/>
        <end position="45"/>
    </location>
</feature>
<gene>
    <name evidence="2" type="ORF">ElyMa_002131800</name>
</gene>
<dbReference type="AlphaFoldDB" id="A0AAV4FIU1"/>
<name>A0AAV4FIU1_9GAST</name>